<organism evidence="1 2">
    <name type="scientific">Eiseniibacteriota bacterium</name>
    <dbReference type="NCBI Taxonomy" id="2212470"/>
    <lineage>
        <taxon>Bacteria</taxon>
        <taxon>Candidatus Eiseniibacteriota</taxon>
    </lineage>
</organism>
<sequence length="85" mass="9365">VAIERSGAALAQLVREQQETVDPAFPDAQALRERSATDLLSWGMQSRIPVRLLHEILMAHPGTLADRCGSLRAHWIARASRPAEP</sequence>
<evidence type="ECO:0000313" key="1">
    <source>
        <dbReference type="EMBL" id="MCA9730112.1"/>
    </source>
</evidence>
<evidence type="ECO:0000313" key="2">
    <source>
        <dbReference type="Proteomes" id="UP000697710"/>
    </source>
</evidence>
<dbReference type="Proteomes" id="UP000697710">
    <property type="component" value="Unassembled WGS sequence"/>
</dbReference>
<gene>
    <name evidence="1" type="ORF">KC729_20680</name>
</gene>
<feature type="non-terminal residue" evidence="1">
    <location>
        <position position="1"/>
    </location>
</feature>
<comment type="caution">
    <text evidence="1">The sequence shown here is derived from an EMBL/GenBank/DDBJ whole genome shotgun (WGS) entry which is preliminary data.</text>
</comment>
<proteinExistence type="predicted"/>
<protein>
    <submittedName>
        <fullName evidence="1">Uncharacterized protein</fullName>
    </submittedName>
</protein>
<reference evidence="1" key="1">
    <citation type="submission" date="2020-04" db="EMBL/GenBank/DDBJ databases">
        <authorList>
            <person name="Zhang T."/>
        </authorList>
    </citation>
    <scope>NUCLEOTIDE SEQUENCE</scope>
    <source>
        <strain evidence="1">HKST-UBA01</strain>
    </source>
</reference>
<dbReference type="EMBL" id="JAGQHR010000996">
    <property type="protein sequence ID" value="MCA9730112.1"/>
    <property type="molecule type" value="Genomic_DNA"/>
</dbReference>
<name>A0A956M3N5_UNCEI</name>
<accession>A0A956M3N5</accession>
<reference evidence="1" key="2">
    <citation type="journal article" date="2021" name="Microbiome">
        <title>Successional dynamics and alternative stable states in a saline activated sludge microbial community over 9 years.</title>
        <authorList>
            <person name="Wang Y."/>
            <person name="Ye J."/>
            <person name="Ju F."/>
            <person name="Liu L."/>
            <person name="Boyd J.A."/>
            <person name="Deng Y."/>
            <person name="Parks D.H."/>
            <person name="Jiang X."/>
            <person name="Yin X."/>
            <person name="Woodcroft B.J."/>
            <person name="Tyson G.W."/>
            <person name="Hugenholtz P."/>
            <person name="Polz M.F."/>
            <person name="Zhang T."/>
        </authorList>
    </citation>
    <scope>NUCLEOTIDE SEQUENCE</scope>
    <source>
        <strain evidence="1">HKST-UBA01</strain>
    </source>
</reference>
<dbReference type="AlphaFoldDB" id="A0A956M3N5"/>